<evidence type="ECO:0000259" key="3">
    <source>
        <dbReference type="PROSITE" id="PS50943"/>
    </source>
</evidence>
<dbReference type="PROSITE" id="PS50943">
    <property type="entry name" value="HTH_CROC1"/>
    <property type="match status" value="1"/>
</dbReference>
<dbReference type="GO" id="GO:0003677">
    <property type="term" value="F:DNA binding"/>
    <property type="evidence" value="ECO:0007669"/>
    <property type="project" value="UniProtKB-KW"/>
</dbReference>
<name>A0A6C0J985_9ZZZZ</name>
<dbReference type="CDD" id="cd00093">
    <property type="entry name" value="HTH_XRE"/>
    <property type="match status" value="1"/>
</dbReference>
<protein>
    <recommendedName>
        <fullName evidence="3">HTH cro/C1-type domain-containing protein</fullName>
    </recommendedName>
</protein>
<dbReference type="AlphaFoldDB" id="A0A6C0J985"/>
<dbReference type="PANTHER" id="PTHR10245">
    <property type="entry name" value="ENDOTHELIAL DIFFERENTIATION-RELATED FACTOR 1 MULTIPROTEIN BRIDGING FACTOR 1"/>
    <property type="match status" value="1"/>
</dbReference>
<dbReference type="Pfam" id="PF01381">
    <property type="entry name" value="HTH_3"/>
    <property type="match status" value="1"/>
</dbReference>
<dbReference type="Gene3D" id="1.10.260.40">
    <property type="entry name" value="lambda repressor-like DNA-binding domains"/>
    <property type="match status" value="1"/>
</dbReference>
<feature type="compositionally biased region" description="Polar residues" evidence="2">
    <location>
        <begin position="19"/>
        <end position="33"/>
    </location>
</feature>
<dbReference type="SUPFAM" id="SSF47413">
    <property type="entry name" value="lambda repressor-like DNA-binding domains"/>
    <property type="match status" value="1"/>
</dbReference>
<dbReference type="GO" id="GO:0005634">
    <property type="term" value="C:nucleus"/>
    <property type="evidence" value="ECO:0007669"/>
    <property type="project" value="TreeGrafter"/>
</dbReference>
<dbReference type="PANTHER" id="PTHR10245:SF15">
    <property type="entry name" value="ENDOTHELIAL DIFFERENTIATION-RELATED FACTOR 1"/>
    <property type="match status" value="1"/>
</dbReference>
<accession>A0A6C0J985</accession>
<dbReference type="InterPro" id="IPR001387">
    <property type="entry name" value="Cro/C1-type_HTH"/>
</dbReference>
<dbReference type="EMBL" id="MN740324">
    <property type="protein sequence ID" value="QHU00174.1"/>
    <property type="molecule type" value="Genomic_DNA"/>
</dbReference>
<feature type="region of interest" description="Disordered" evidence="2">
    <location>
        <begin position="16"/>
        <end position="42"/>
    </location>
</feature>
<dbReference type="InterPro" id="IPR010982">
    <property type="entry name" value="Lambda_DNA-bd_dom_sf"/>
</dbReference>
<evidence type="ECO:0000256" key="1">
    <source>
        <dbReference type="ARBA" id="ARBA00023125"/>
    </source>
</evidence>
<evidence type="ECO:0000313" key="4">
    <source>
        <dbReference type="EMBL" id="QHU00174.1"/>
    </source>
</evidence>
<organism evidence="4">
    <name type="scientific">viral metagenome</name>
    <dbReference type="NCBI Taxonomy" id="1070528"/>
    <lineage>
        <taxon>unclassified sequences</taxon>
        <taxon>metagenomes</taxon>
        <taxon>organismal metagenomes</taxon>
    </lineage>
</organism>
<proteinExistence type="predicted"/>
<reference evidence="4" key="1">
    <citation type="journal article" date="2020" name="Nature">
        <title>Giant virus diversity and host interactions through global metagenomics.</title>
        <authorList>
            <person name="Schulz F."/>
            <person name="Roux S."/>
            <person name="Paez-Espino D."/>
            <person name="Jungbluth S."/>
            <person name="Walsh D.A."/>
            <person name="Denef V.J."/>
            <person name="McMahon K.D."/>
            <person name="Konstantinidis K.T."/>
            <person name="Eloe-Fadrosh E.A."/>
            <person name="Kyrpides N.C."/>
            <person name="Woyke T."/>
        </authorList>
    </citation>
    <scope>NUCLEOTIDE SEQUENCE</scope>
    <source>
        <strain evidence="4">GVMAG-M-3300025860-12</strain>
    </source>
</reference>
<dbReference type="SMART" id="SM00530">
    <property type="entry name" value="HTH_XRE"/>
    <property type="match status" value="1"/>
</dbReference>
<feature type="domain" description="HTH cro/C1-type" evidence="3">
    <location>
        <begin position="58"/>
        <end position="112"/>
    </location>
</feature>
<evidence type="ECO:0000256" key="2">
    <source>
        <dbReference type="SAM" id="MobiDB-lite"/>
    </source>
</evidence>
<sequence>MDYNDTKPVILTKNKNKTHSQVSKVMSKNFSSSGKKKVDPADELPKQQFIGKDIGKIIQQTRLNKKLSQKDLACKMNMDSKMIQKYENGTAERNGNILNKLGKILGVKLTGKGV</sequence>
<keyword evidence="1" id="KW-0238">DNA-binding</keyword>